<accession>A0A291Q9M2</accession>
<dbReference type="EMBL" id="CP022685">
    <property type="protein sequence ID" value="ATL28173.1"/>
    <property type="molecule type" value="Genomic_DNA"/>
</dbReference>
<dbReference type="KEGG" id="sfk:KY5_3155"/>
<evidence type="ECO:0000256" key="1">
    <source>
        <dbReference type="SAM" id="Phobius"/>
    </source>
</evidence>
<keyword evidence="1" id="KW-1133">Transmembrane helix</keyword>
<name>A0A291Q9M2_9ACTN</name>
<keyword evidence="3" id="KW-1185">Reference proteome</keyword>
<dbReference type="Proteomes" id="UP000221011">
    <property type="component" value="Chromosome"/>
</dbReference>
<evidence type="ECO:0000313" key="2">
    <source>
        <dbReference type="EMBL" id="ATL28173.1"/>
    </source>
</evidence>
<feature type="transmembrane region" description="Helical" evidence="1">
    <location>
        <begin position="30"/>
        <end position="48"/>
    </location>
</feature>
<keyword evidence="1" id="KW-0472">Membrane</keyword>
<reference evidence="2 3" key="1">
    <citation type="submission" date="2017-08" db="EMBL/GenBank/DDBJ databases">
        <title>Complete Genome Sequence of Streptomyces formicae KY5, the formicamycin producer.</title>
        <authorList>
            <person name="Holmes N.A."/>
            <person name="Devine R."/>
            <person name="Qin Z."/>
            <person name="Seipke R.F."/>
            <person name="Wilkinson B."/>
            <person name="Hutchings M.I."/>
        </authorList>
    </citation>
    <scope>NUCLEOTIDE SEQUENCE [LARGE SCALE GENOMIC DNA]</scope>
    <source>
        <strain evidence="2 3">KY5</strain>
    </source>
</reference>
<gene>
    <name evidence="2" type="ORF">KY5_3155</name>
</gene>
<organism evidence="2 3">
    <name type="scientific">Streptomyces formicae</name>
    <dbReference type="NCBI Taxonomy" id="1616117"/>
    <lineage>
        <taxon>Bacteria</taxon>
        <taxon>Bacillati</taxon>
        <taxon>Actinomycetota</taxon>
        <taxon>Actinomycetes</taxon>
        <taxon>Kitasatosporales</taxon>
        <taxon>Streptomycetaceae</taxon>
        <taxon>Streptomyces</taxon>
    </lineage>
</organism>
<keyword evidence="1" id="KW-0812">Transmembrane</keyword>
<dbReference type="AlphaFoldDB" id="A0A291Q9M2"/>
<proteinExistence type="predicted"/>
<evidence type="ECO:0008006" key="4">
    <source>
        <dbReference type="Google" id="ProtNLM"/>
    </source>
</evidence>
<protein>
    <recommendedName>
        <fullName evidence="4">Integral membrane protein</fullName>
    </recommendedName>
</protein>
<evidence type="ECO:0000313" key="3">
    <source>
        <dbReference type="Proteomes" id="UP000221011"/>
    </source>
</evidence>
<sequence>MKPLLWLLLLVALAVNISSSFLFDGAQQALISIATGLTALASGITLAVRHRRQRATS</sequence>
<dbReference type="RefSeq" id="WP_159072532.1">
    <property type="nucleotide sequence ID" value="NZ_CP022685.1"/>
</dbReference>